<organism evidence="1 2">
    <name type="scientific">Uruburuella suis</name>
    <dbReference type="NCBI Taxonomy" id="252130"/>
    <lineage>
        <taxon>Bacteria</taxon>
        <taxon>Pseudomonadati</taxon>
        <taxon>Pseudomonadota</taxon>
        <taxon>Betaproteobacteria</taxon>
        <taxon>Neisseriales</taxon>
        <taxon>Neisseriaceae</taxon>
        <taxon>Uruburuella</taxon>
    </lineage>
</organism>
<dbReference type="KEGG" id="usu:LVJ78_00885"/>
<sequence length="81" mass="8480">MGAASVAADVVRIWPLFSILPAEVSTNWRSACKVPAFFTPKPFSLAIRVMLPAYMLPKAAVSMASAGLVPAALPLLISPLA</sequence>
<proteinExistence type="predicted"/>
<reference evidence="1" key="2">
    <citation type="journal article" date="2022" name="Res Sq">
        <title>Evolution of multicellular longitudinally dividing oral cavity symbionts (Neisseriaceae).</title>
        <authorList>
            <person name="Nyongesa S."/>
            <person name="Weber P."/>
            <person name="Bernet E."/>
            <person name="Pullido F."/>
            <person name="Nieckarz M."/>
            <person name="Delaby M."/>
            <person name="Nieves C."/>
            <person name="Viehboeck T."/>
            <person name="Krause N."/>
            <person name="Rivera-Millot A."/>
            <person name="Nakamura A."/>
            <person name="Vischer N."/>
            <person name="VanNieuwenhze M."/>
            <person name="Brun Y."/>
            <person name="Cava F."/>
            <person name="Bulgheresi S."/>
            <person name="Veyrier F."/>
        </authorList>
    </citation>
    <scope>NUCLEOTIDE SEQUENCE</scope>
    <source>
        <strain evidence="1">1258/02</strain>
    </source>
</reference>
<name>A0AAE9GV81_9NEIS</name>
<gene>
    <name evidence="1" type="ORF">LVJ78_00885</name>
</gene>
<protein>
    <submittedName>
        <fullName evidence="1">Uncharacterized protein</fullName>
    </submittedName>
</protein>
<accession>A0AAE9GV81</accession>
<dbReference type="EMBL" id="CP091507">
    <property type="protein sequence ID" value="UOO79624.1"/>
    <property type="molecule type" value="Genomic_DNA"/>
</dbReference>
<evidence type="ECO:0000313" key="1">
    <source>
        <dbReference type="EMBL" id="UOO79624.1"/>
    </source>
</evidence>
<dbReference type="Proteomes" id="UP000829756">
    <property type="component" value="Chromosome"/>
</dbReference>
<reference evidence="1" key="1">
    <citation type="submission" date="2021-12" db="EMBL/GenBank/DDBJ databases">
        <authorList>
            <person name="Veyrier F.J."/>
        </authorList>
    </citation>
    <scope>NUCLEOTIDE SEQUENCE</scope>
    <source>
        <strain evidence="1">1258/02</strain>
    </source>
</reference>
<dbReference type="AlphaFoldDB" id="A0AAE9GV81"/>
<evidence type="ECO:0000313" key="2">
    <source>
        <dbReference type="Proteomes" id="UP000829756"/>
    </source>
</evidence>